<accession>A0A9P6M4P9</accession>
<evidence type="ECO:0000313" key="3">
    <source>
        <dbReference type="EMBL" id="KAF9965485.1"/>
    </source>
</evidence>
<organism evidence="3 4">
    <name type="scientific">Mortierella alpina</name>
    <name type="common">Oleaginous fungus</name>
    <name type="synonym">Mortierella renispora</name>
    <dbReference type="NCBI Taxonomy" id="64518"/>
    <lineage>
        <taxon>Eukaryota</taxon>
        <taxon>Fungi</taxon>
        <taxon>Fungi incertae sedis</taxon>
        <taxon>Mucoromycota</taxon>
        <taxon>Mortierellomycotina</taxon>
        <taxon>Mortierellomycetes</taxon>
        <taxon>Mortierellales</taxon>
        <taxon>Mortierellaceae</taxon>
        <taxon>Mortierella</taxon>
    </lineage>
</organism>
<feature type="transmembrane region" description="Helical" evidence="2">
    <location>
        <begin position="16"/>
        <end position="35"/>
    </location>
</feature>
<feature type="compositionally biased region" description="Basic and acidic residues" evidence="1">
    <location>
        <begin position="403"/>
        <end position="413"/>
    </location>
</feature>
<evidence type="ECO:0000256" key="2">
    <source>
        <dbReference type="SAM" id="Phobius"/>
    </source>
</evidence>
<reference evidence="3" key="1">
    <citation type="journal article" date="2020" name="Fungal Divers.">
        <title>Resolving the Mortierellaceae phylogeny through synthesis of multi-gene phylogenetics and phylogenomics.</title>
        <authorList>
            <person name="Vandepol N."/>
            <person name="Liber J."/>
            <person name="Desiro A."/>
            <person name="Na H."/>
            <person name="Kennedy M."/>
            <person name="Barry K."/>
            <person name="Grigoriev I.V."/>
            <person name="Miller A.N."/>
            <person name="O'Donnell K."/>
            <person name="Stajich J.E."/>
            <person name="Bonito G."/>
        </authorList>
    </citation>
    <scope>NUCLEOTIDE SEQUENCE</scope>
    <source>
        <strain evidence="3">CK1249</strain>
    </source>
</reference>
<feature type="region of interest" description="Disordered" evidence="1">
    <location>
        <begin position="381"/>
        <end position="413"/>
    </location>
</feature>
<feature type="transmembrane region" description="Helical" evidence="2">
    <location>
        <begin position="80"/>
        <end position="102"/>
    </location>
</feature>
<comment type="caution">
    <text evidence="3">The sequence shown here is derived from an EMBL/GenBank/DDBJ whole genome shotgun (WGS) entry which is preliminary data.</text>
</comment>
<feature type="transmembrane region" description="Helical" evidence="2">
    <location>
        <begin position="227"/>
        <end position="247"/>
    </location>
</feature>
<evidence type="ECO:0000256" key="1">
    <source>
        <dbReference type="SAM" id="MobiDB-lite"/>
    </source>
</evidence>
<feature type="region of interest" description="Disordered" evidence="1">
    <location>
        <begin position="258"/>
        <end position="281"/>
    </location>
</feature>
<dbReference type="OrthoDB" id="2397585at2759"/>
<keyword evidence="2" id="KW-0812">Transmembrane</keyword>
<proteinExistence type="predicted"/>
<feature type="compositionally biased region" description="Low complexity" evidence="1">
    <location>
        <begin position="259"/>
        <end position="276"/>
    </location>
</feature>
<name>A0A9P6M4P9_MORAP</name>
<feature type="region of interest" description="Disordered" evidence="1">
    <location>
        <begin position="299"/>
        <end position="329"/>
    </location>
</feature>
<sequence>MAFAIEAESADAFNKYLINVVVVTASVAWLFLLFIRSVDKKVYRYWKPFSVAMTLQLFFVTLRNLSTMMLSSGFAIPCKWVAVIGGVIYQLFAISAECAMLIRCRSFTRYPKMVTYLTIPTWIIRLGLCIWLVTTIETENNVAGFTCHVMMDFDLSAIMQYIKIATEVIILVFFLERVIALHRGSAGISDSHHNHWRRLALINAGITFLVILFEVLVGQITVYLKDYLFLTYSMVNLIQATLVVFIVEDTKSVFKKRAASSNNASKQQGNNSGSQHSQRDFENSTVSYADGVAAAKASRHHESITLSSPHLQQHQQQQHANGGQPWSLTMRTPAVMPETIPVQYSPQERPSSNFYDFGHVDQKNSHGHNRLWDVDAESQDTIDGSQRWRHNRPEDEIPMTLAKSREDAQNQRH</sequence>
<feature type="transmembrane region" description="Helical" evidence="2">
    <location>
        <begin position="200"/>
        <end position="221"/>
    </location>
</feature>
<dbReference type="Proteomes" id="UP000738359">
    <property type="component" value="Unassembled WGS sequence"/>
</dbReference>
<protein>
    <submittedName>
        <fullName evidence="3">Uncharacterized protein</fullName>
    </submittedName>
</protein>
<feature type="transmembrane region" description="Helical" evidence="2">
    <location>
        <begin position="114"/>
        <end position="133"/>
    </location>
</feature>
<feature type="transmembrane region" description="Helical" evidence="2">
    <location>
        <begin position="158"/>
        <end position="179"/>
    </location>
</feature>
<evidence type="ECO:0000313" key="4">
    <source>
        <dbReference type="Proteomes" id="UP000738359"/>
    </source>
</evidence>
<keyword evidence="2" id="KW-0472">Membrane</keyword>
<dbReference type="EMBL" id="JAAAHY010000250">
    <property type="protein sequence ID" value="KAF9965485.1"/>
    <property type="molecule type" value="Genomic_DNA"/>
</dbReference>
<keyword evidence="4" id="KW-1185">Reference proteome</keyword>
<keyword evidence="2" id="KW-1133">Transmembrane helix</keyword>
<gene>
    <name evidence="3" type="ORF">BGZ70_004762</name>
</gene>
<feature type="transmembrane region" description="Helical" evidence="2">
    <location>
        <begin position="42"/>
        <end position="60"/>
    </location>
</feature>
<dbReference type="AlphaFoldDB" id="A0A9P6M4P9"/>
<feature type="compositionally biased region" description="Polar residues" evidence="1">
    <location>
        <begin position="320"/>
        <end position="329"/>
    </location>
</feature>